<keyword evidence="10" id="KW-1185">Reference proteome</keyword>
<protein>
    <submittedName>
        <fullName evidence="9">CAPN3 protein</fullName>
    </submittedName>
</protein>
<evidence type="ECO:0000313" key="10">
    <source>
        <dbReference type="Proteomes" id="UP000604046"/>
    </source>
</evidence>
<dbReference type="InterPro" id="IPR022684">
    <property type="entry name" value="Calpain_cysteine_protease"/>
</dbReference>
<accession>A0A812TB84</accession>
<comment type="caution">
    <text evidence="6">Lacks conserved residue(s) required for the propagation of feature annotation.</text>
</comment>
<dbReference type="SMART" id="SM00054">
    <property type="entry name" value="EFh"/>
    <property type="match status" value="2"/>
</dbReference>
<evidence type="ECO:0000256" key="1">
    <source>
        <dbReference type="ARBA" id="ARBA00007623"/>
    </source>
</evidence>
<feature type="domain" description="Calpain catalytic" evidence="7">
    <location>
        <begin position="292"/>
        <end position="692"/>
    </location>
</feature>
<sequence>MVDHVVLNAFKRFDKDGNGSISRDELSNVLQKLNPDDWDSERIDELLAAGADTNMDGKLQIDEFMRWIFAEDPKSIGLGLGRVADFTYVISGCSRAEINGVYTQQAKFCSHRPVFYCAANKYFLFYWQAREQWQIHKRTSGKSCARLKTSGAPHLESGWQVWKKKDRSLRSAFLPEAEMTCTLPEALPVEEQIAKAPKAMYSNEYGTFLKQDELFGGRPVYYNELYKMFMIYVEKSEHWKLSYHKDDGEGTEISGKTKGYSPDLATWSEDGVMMDVFAFDPDATLNASVPEGWKDPSFPHGVESLGKRFEDEECEWVRALALSSKPVLFHKIEPCDACQGQLGDTWLIAAIAAVAEYPNYLRDKIFITKQAAADGKYELQLFDWKDTQTWKTIQVDDYLPCQPRKGKDPFQRPMFADLSDGEMYVPLLEKAFAKLFGSYEQLHLGTTGMAFAALTGCSTVQRFGSYLEDVRAVTKGCGGKSLWEVTARDGVTVRSQADVKSTKVGKLAKKAVFEELDRNCHRIMMKKIEGEGAEYGWINYYVGGEKMAERTTKVQWGSSVGHVGERFKKESITPLEGDMWGKLLEADQSNNLIVVTFEFKGVNAQGRPIYGVRPDGLMSRHVYSVLQAVEIPGEVWEDPKRMVKLRNPFGRCEWKGPWKDEGEEWKKNPELATALRTGPSTDGSFWMAWDDFEWCADTLTIVPAEIPVKRGQHEEDDEEAGED</sequence>
<organism evidence="9 10">
    <name type="scientific">Symbiodinium natans</name>
    <dbReference type="NCBI Taxonomy" id="878477"/>
    <lineage>
        <taxon>Eukaryota</taxon>
        <taxon>Sar</taxon>
        <taxon>Alveolata</taxon>
        <taxon>Dinophyceae</taxon>
        <taxon>Suessiales</taxon>
        <taxon>Symbiodiniaceae</taxon>
        <taxon>Symbiodinium</taxon>
    </lineage>
</organism>
<name>A0A812TB84_9DINO</name>
<dbReference type="Gene3D" id="1.10.238.10">
    <property type="entry name" value="EF-hand"/>
    <property type="match status" value="1"/>
</dbReference>
<keyword evidence="4" id="KW-0788">Thiol protease</keyword>
<keyword evidence="5" id="KW-0106">Calcium</keyword>
<evidence type="ECO:0000259" key="7">
    <source>
        <dbReference type="PROSITE" id="PS50203"/>
    </source>
</evidence>
<dbReference type="Pfam" id="PF00648">
    <property type="entry name" value="Peptidase_C2"/>
    <property type="match status" value="2"/>
</dbReference>
<dbReference type="GO" id="GO:0006508">
    <property type="term" value="P:proteolysis"/>
    <property type="evidence" value="ECO:0007669"/>
    <property type="project" value="UniProtKB-KW"/>
</dbReference>
<dbReference type="SMART" id="SM00230">
    <property type="entry name" value="CysPc"/>
    <property type="match status" value="1"/>
</dbReference>
<proteinExistence type="inferred from homology"/>
<dbReference type="GO" id="GO:0004198">
    <property type="term" value="F:calcium-dependent cysteine-type endopeptidase activity"/>
    <property type="evidence" value="ECO:0007669"/>
    <property type="project" value="InterPro"/>
</dbReference>
<dbReference type="SUPFAM" id="SSF54001">
    <property type="entry name" value="Cysteine proteinases"/>
    <property type="match status" value="1"/>
</dbReference>
<evidence type="ECO:0000259" key="8">
    <source>
        <dbReference type="PROSITE" id="PS50222"/>
    </source>
</evidence>
<dbReference type="Pfam" id="PF13499">
    <property type="entry name" value="EF-hand_7"/>
    <property type="match status" value="1"/>
</dbReference>
<feature type="domain" description="EF-hand" evidence="8">
    <location>
        <begin position="1"/>
        <end position="36"/>
    </location>
</feature>
<dbReference type="Proteomes" id="UP000604046">
    <property type="component" value="Unassembled WGS sequence"/>
</dbReference>
<dbReference type="PROSITE" id="PS50222">
    <property type="entry name" value="EF_HAND_2"/>
    <property type="match status" value="1"/>
</dbReference>
<comment type="similarity">
    <text evidence="1">Belongs to the peptidase C2 family.</text>
</comment>
<dbReference type="PRINTS" id="PR00704">
    <property type="entry name" value="CALPAIN"/>
</dbReference>
<evidence type="ECO:0000256" key="3">
    <source>
        <dbReference type="ARBA" id="ARBA00022801"/>
    </source>
</evidence>
<dbReference type="SUPFAM" id="SSF47473">
    <property type="entry name" value="EF-hand"/>
    <property type="match status" value="1"/>
</dbReference>
<dbReference type="EMBL" id="CAJNDS010002566">
    <property type="protein sequence ID" value="CAE7527781.1"/>
    <property type="molecule type" value="Genomic_DNA"/>
</dbReference>
<gene>
    <name evidence="9" type="primary">CAPN3</name>
    <name evidence="9" type="ORF">SNAT2548_LOCUS29559</name>
</gene>
<reference evidence="9" key="1">
    <citation type="submission" date="2021-02" db="EMBL/GenBank/DDBJ databases">
        <authorList>
            <person name="Dougan E. K."/>
            <person name="Rhodes N."/>
            <person name="Thang M."/>
            <person name="Chan C."/>
        </authorList>
    </citation>
    <scope>NUCLEOTIDE SEQUENCE</scope>
</reference>
<evidence type="ECO:0000256" key="6">
    <source>
        <dbReference type="PROSITE-ProRule" id="PRU00239"/>
    </source>
</evidence>
<evidence type="ECO:0000256" key="5">
    <source>
        <dbReference type="ARBA" id="ARBA00022837"/>
    </source>
</evidence>
<dbReference type="InterPro" id="IPR038765">
    <property type="entry name" value="Papain-like_cys_pep_sf"/>
</dbReference>
<dbReference type="InterPro" id="IPR001300">
    <property type="entry name" value="Peptidase_C2_calpain_cat"/>
</dbReference>
<comment type="caution">
    <text evidence="9">The sequence shown here is derived from an EMBL/GenBank/DDBJ whole genome shotgun (WGS) entry which is preliminary data.</text>
</comment>
<dbReference type="Gene3D" id="3.90.70.10">
    <property type="entry name" value="Cysteine proteinases"/>
    <property type="match status" value="1"/>
</dbReference>
<dbReference type="PANTHER" id="PTHR10183:SF379">
    <property type="entry name" value="CALPAIN-5"/>
    <property type="match status" value="1"/>
</dbReference>
<dbReference type="AlphaFoldDB" id="A0A812TB84"/>
<dbReference type="PROSITE" id="PS50203">
    <property type="entry name" value="CALPAIN_CAT"/>
    <property type="match status" value="1"/>
</dbReference>
<evidence type="ECO:0000256" key="2">
    <source>
        <dbReference type="ARBA" id="ARBA00022670"/>
    </source>
</evidence>
<dbReference type="InterPro" id="IPR011992">
    <property type="entry name" value="EF-hand-dom_pair"/>
</dbReference>
<dbReference type="OrthoDB" id="167576at2759"/>
<evidence type="ECO:0000256" key="4">
    <source>
        <dbReference type="ARBA" id="ARBA00022807"/>
    </source>
</evidence>
<dbReference type="PANTHER" id="PTHR10183">
    <property type="entry name" value="CALPAIN"/>
    <property type="match status" value="1"/>
</dbReference>
<keyword evidence="3" id="KW-0378">Hydrolase</keyword>
<dbReference type="InterPro" id="IPR002048">
    <property type="entry name" value="EF_hand_dom"/>
</dbReference>
<dbReference type="PROSITE" id="PS00018">
    <property type="entry name" value="EF_HAND_1"/>
    <property type="match status" value="2"/>
</dbReference>
<dbReference type="GO" id="GO:0005509">
    <property type="term" value="F:calcium ion binding"/>
    <property type="evidence" value="ECO:0007669"/>
    <property type="project" value="InterPro"/>
</dbReference>
<dbReference type="CDD" id="cd00051">
    <property type="entry name" value="EFh"/>
    <property type="match status" value="1"/>
</dbReference>
<dbReference type="InterPro" id="IPR018247">
    <property type="entry name" value="EF_Hand_1_Ca_BS"/>
</dbReference>
<evidence type="ECO:0000313" key="9">
    <source>
        <dbReference type="EMBL" id="CAE7527781.1"/>
    </source>
</evidence>
<keyword evidence="2" id="KW-0645">Protease</keyword>